<dbReference type="AlphaFoldDB" id="A0A1M6TSV1"/>
<dbReference type="STRING" id="228958.SAMN04488007_3350"/>
<organism evidence="1 2">
    <name type="scientific">Maribacter aquivivus</name>
    <dbReference type="NCBI Taxonomy" id="228958"/>
    <lineage>
        <taxon>Bacteria</taxon>
        <taxon>Pseudomonadati</taxon>
        <taxon>Bacteroidota</taxon>
        <taxon>Flavobacteriia</taxon>
        <taxon>Flavobacteriales</taxon>
        <taxon>Flavobacteriaceae</taxon>
        <taxon>Maribacter</taxon>
    </lineage>
</organism>
<keyword evidence="2" id="KW-1185">Reference proteome</keyword>
<dbReference type="Pfam" id="PF14281">
    <property type="entry name" value="PDDEXK_4"/>
    <property type="match status" value="1"/>
</dbReference>
<name>A0A1M6TSV1_9FLAO</name>
<dbReference type="RefSeq" id="WP_073246341.1">
    <property type="nucleotide sequence ID" value="NZ_FQZX01000003.1"/>
</dbReference>
<reference evidence="2" key="1">
    <citation type="submission" date="2016-11" db="EMBL/GenBank/DDBJ databases">
        <authorList>
            <person name="Varghese N."/>
            <person name="Submissions S."/>
        </authorList>
    </citation>
    <scope>NUCLEOTIDE SEQUENCE [LARGE SCALE GENOMIC DNA]</scope>
    <source>
        <strain evidence="2">DSM 16478</strain>
    </source>
</reference>
<sequence>MNQISYKELLKSIGEISKKYEELEKVSGEAFNIFKVINITSEEVRLHSKFLAELLNRKGLHGQGDVFLKLFVKQLGIKLDTSSTTVEVEKYIGVKTDTTGGYLDIYISDNKGGCITIENKIYAKDQENQLLRYFNHKASNILYLTLWGDEPDVDSRKDLLVDKHFKIISYQQDIIGWLQECRKEAVELPLLREGITHYINLVKILTGQTGTTKMNNEITDYIVSSPNILEQARLIANNMNDAKVQIQWSFWESLEEKLIKEDLVLLDKKKVNWQNVDDYYKKGGNKNAYYGFWVKLYQQNDVTIHFGIELYDKIYFGFTVEKNGVGGISNLAEFHEFRDMVARINSNYKSTDHGLGWRDTEEELNFRTFNSQAIFDLADEKKLDEKTSDIAKYIAGDIKAMNEKLNSI</sequence>
<evidence type="ECO:0000313" key="1">
    <source>
        <dbReference type="EMBL" id="SHK60021.1"/>
    </source>
</evidence>
<proteinExistence type="predicted"/>
<dbReference type="InterPro" id="IPR029470">
    <property type="entry name" value="PDDEXK_4"/>
</dbReference>
<dbReference type="EMBL" id="FQZX01000003">
    <property type="protein sequence ID" value="SHK60021.1"/>
    <property type="molecule type" value="Genomic_DNA"/>
</dbReference>
<dbReference type="OrthoDB" id="6346224at2"/>
<protein>
    <submittedName>
        <fullName evidence="1">PD-(D/E)XK nuclease superfamily protein</fullName>
    </submittedName>
</protein>
<evidence type="ECO:0000313" key="2">
    <source>
        <dbReference type="Proteomes" id="UP000184314"/>
    </source>
</evidence>
<dbReference type="Proteomes" id="UP000184314">
    <property type="component" value="Unassembled WGS sequence"/>
</dbReference>
<gene>
    <name evidence="1" type="ORF">SAMN04488007_3350</name>
</gene>
<accession>A0A1M6TSV1</accession>